<dbReference type="InterPro" id="IPR003594">
    <property type="entry name" value="HATPase_dom"/>
</dbReference>
<keyword evidence="3" id="KW-0597">Phosphoprotein</keyword>
<keyword evidence="9" id="KW-1133">Transmembrane helix</keyword>
<dbReference type="SMART" id="SM00387">
    <property type="entry name" value="HATPase_c"/>
    <property type="match status" value="1"/>
</dbReference>
<dbReference type="InterPro" id="IPR036890">
    <property type="entry name" value="HATPase_C_sf"/>
</dbReference>
<dbReference type="Pfam" id="PF00512">
    <property type="entry name" value="HisKA"/>
    <property type="match status" value="1"/>
</dbReference>
<dbReference type="PRINTS" id="PR00344">
    <property type="entry name" value="BCTRLSENSOR"/>
</dbReference>
<keyword evidence="7 11" id="KW-0067">ATP-binding</keyword>
<evidence type="ECO:0000256" key="5">
    <source>
        <dbReference type="ARBA" id="ARBA00022741"/>
    </source>
</evidence>
<dbReference type="EMBL" id="JANPWE010000002">
    <property type="protein sequence ID" value="MCR6545045.1"/>
    <property type="molecule type" value="Genomic_DNA"/>
</dbReference>
<comment type="caution">
    <text evidence="11">The sequence shown here is derived from an EMBL/GenBank/DDBJ whole genome shotgun (WGS) entry which is preliminary data.</text>
</comment>
<keyword evidence="4" id="KW-0808">Transferase</keyword>
<evidence type="ECO:0000256" key="7">
    <source>
        <dbReference type="ARBA" id="ARBA00022840"/>
    </source>
</evidence>
<evidence type="ECO:0000256" key="9">
    <source>
        <dbReference type="SAM" id="Phobius"/>
    </source>
</evidence>
<feature type="transmembrane region" description="Helical" evidence="9">
    <location>
        <begin position="20"/>
        <end position="37"/>
    </location>
</feature>
<proteinExistence type="predicted"/>
<comment type="catalytic activity">
    <reaction evidence="1">
        <text>ATP + protein L-histidine = ADP + protein N-phospho-L-histidine.</text>
        <dbReference type="EC" id="2.7.13.3"/>
    </reaction>
</comment>
<keyword evidence="9" id="KW-0472">Membrane</keyword>
<evidence type="ECO:0000256" key="6">
    <source>
        <dbReference type="ARBA" id="ARBA00022777"/>
    </source>
</evidence>
<reference evidence="11 12" key="1">
    <citation type="submission" date="2022-08" db="EMBL/GenBank/DDBJ databases">
        <title>Proteogenomics of the novel Dehalobacterium formicoaceticum strain EZ94 highlights a key role of methyltransferases during anaerobic dichloromethane degradation.</title>
        <authorList>
            <person name="Wasmund K."/>
        </authorList>
    </citation>
    <scope>NUCLEOTIDE SEQUENCE [LARGE SCALE GENOMIC DNA]</scope>
    <source>
        <strain evidence="11 12">EZ94</strain>
    </source>
</reference>
<keyword evidence="5" id="KW-0547">Nucleotide-binding</keyword>
<accession>A0ABT1Y2E7</accession>
<evidence type="ECO:0000256" key="1">
    <source>
        <dbReference type="ARBA" id="ARBA00000085"/>
    </source>
</evidence>
<dbReference type="CDD" id="cd00082">
    <property type="entry name" value="HisKA"/>
    <property type="match status" value="1"/>
</dbReference>
<dbReference type="Pfam" id="PF02518">
    <property type="entry name" value="HATPase_c"/>
    <property type="match status" value="1"/>
</dbReference>
<evidence type="ECO:0000256" key="2">
    <source>
        <dbReference type="ARBA" id="ARBA00012438"/>
    </source>
</evidence>
<dbReference type="RefSeq" id="WP_198306600.1">
    <property type="nucleotide sequence ID" value="NZ_CP022121.1"/>
</dbReference>
<evidence type="ECO:0000259" key="10">
    <source>
        <dbReference type="PROSITE" id="PS50109"/>
    </source>
</evidence>
<evidence type="ECO:0000256" key="8">
    <source>
        <dbReference type="ARBA" id="ARBA00023012"/>
    </source>
</evidence>
<dbReference type="Proteomes" id="UP001524944">
    <property type="component" value="Unassembled WGS sequence"/>
</dbReference>
<dbReference type="PANTHER" id="PTHR43065">
    <property type="entry name" value="SENSOR HISTIDINE KINASE"/>
    <property type="match status" value="1"/>
</dbReference>
<dbReference type="Gene3D" id="1.10.287.130">
    <property type="match status" value="1"/>
</dbReference>
<keyword evidence="6" id="KW-0418">Kinase</keyword>
<dbReference type="PANTHER" id="PTHR43065:SF10">
    <property type="entry name" value="PEROXIDE STRESS-ACTIVATED HISTIDINE KINASE MAK3"/>
    <property type="match status" value="1"/>
</dbReference>
<dbReference type="InterPro" id="IPR005467">
    <property type="entry name" value="His_kinase_dom"/>
</dbReference>
<evidence type="ECO:0000313" key="11">
    <source>
        <dbReference type="EMBL" id="MCR6545045.1"/>
    </source>
</evidence>
<keyword evidence="12" id="KW-1185">Reference proteome</keyword>
<dbReference type="InterPro" id="IPR004358">
    <property type="entry name" value="Sig_transdc_His_kin-like_C"/>
</dbReference>
<evidence type="ECO:0000313" key="12">
    <source>
        <dbReference type="Proteomes" id="UP001524944"/>
    </source>
</evidence>
<evidence type="ECO:0000256" key="4">
    <source>
        <dbReference type="ARBA" id="ARBA00022679"/>
    </source>
</evidence>
<dbReference type="PROSITE" id="PS50109">
    <property type="entry name" value="HIS_KIN"/>
    <property type="match status" value="1"/>
</dbReference>
<dbReference type="SUPFAM" id="SSF47384">
    <property type="entry name" value="Homodimeric domain of signal transducing histidine kinase"/>
    <property type="match status" value="1"/>
</dbReference>
<name>A0ABT1Y2E7_9FIRM</name>
<gene>
    <name evidence="11" type="ORF">NVS47_05875</name>
</gene>
<dbReference type="Gene3D" id="3.30.565.10">
    <property type="entry name" value="Histidine kinase-like ATPase, C-terminal domain"/>
    <property type="match status" value="1"/>
</dbReference>
<dbReference type="InterPro" id="IPR003661">
    <property type="entry name" value="HisK_dim/P_dom"/>
</dbReference>
<dbReference type="SMART" id="SM00388">
    <property type="entry name" value="HisKA"/>
    <property type="match status" value="1"/>
</dbReference>
<dbReference type="SUPFAM" id="SSF55785">
    <property type="entry name" value="PYP-like sensor domain (PAS domain)"/>
    <property type="match status" value="1"/>
</dbReference>
<dbReference type="SUPFAM" id="SSF55874">
    <property type="entry name" value="ATPase domain of HSP90 chaperone/DNA topoisomerase II/histidine kinase"/>
    <property type="match status" value="1"/>
</dbReference>
<sequence>MSVLPLVVLPFFFGDPELQVLMIFLSLIWGILVLALYRSFFHHYYHHEANEEKDAHFWIGEILDRMPFVIFIVSKEETIVYINDYGAEFINLNRQDVVSKKLQECMGKRVILDGSLELSDFIKDTLYHRIAYEQVPVGVRINGTREMVRLTTYTLNQKEGFQGTFVMLTDDRTGKVFEEQIERNECLTAVGQMAAGICHEIRNPLQSVKGFVQLLGEENQDNENVKAYGEIIISEIDRANGIIQEFLQLAKPSVAKFLRKDMNALVEEVILLMSSEALMQNVAIEARFDEKMPLMLVDESRIKQVLINLLSNAFGAISAQGLIEIDTKYDAETAEGRVTISDNGTGMDPETLACINQPFFTTKEGGTGLGLPICYSIIEDHGGHIQVESALGKGTTCTIILPESAYFQPD</sequence>
<keyword evidence="8" id="KW-0902">Two-component regulatory system</keyword>
<evidence type="ECO:0000256" key="3">
    <source>
        <dbReference type="ARBA" id="ARBA00022553"/>
    </source>
</evidence>
<dbReference type="EC" id="2.7.13.3" evidence="2"/>
<dbReference type="InterPro" id="IPR036097">
    <property type="entry name" value="HisK_dim/P_sf"/>
</dbReference>
<dbReference type="GO" id="GO:0005524">
    <property type="term" value="F:ATP binding"/>
    <property type="evidence" value="ECO:0007669"/>
    <property type="project" value="UniProtKB-KW"/>
</dbReference>
<dbReference type="InterPro" id="IPR035965">
    <property type="entry name" value="PAS-like_dom_sf"/>
</dbReference>
<organism evidence="11 12">
    <name type="scientific">Dehalobacterium formicoaceticum</name>
    <dbReference type="NCBI Taxonomy" id="51515"/>
    <lineage>
        <taxon>Bacteria</taxon>
        <taxon>Bacillati</taxon>
        <taxon>Bacillota</taxon>
        <taxon>Clostridia</taxon>
        <taxon>Eubacteriales</taxon>
        <taxon>Peptococcaceae</taxon>
        <taxon>Dehalobacterium</taxon>
    </lineage>
</organism>
<keyword evidence="9" id="KW-0812">Transmembrane</keyword>
<dbReference type="Gene3D" id="3.30.450.20">
    <property type="entry name" value="PAS domain"/>
    <property type="match status" value="1"/>
</dbReference>
<feature type="domain" description="Histidine kinase" evidence="10">
    <location>
        <begin position="196"/>
        <end position="405"/>
    </location>
</feature>
<protein>
    <recommendedName>
        <fullName evidence="2">histidine kinase</fullName>
        <ecNumber evidence="2">2.7.13.3</ecNumber>
    </recommendedName>
</protein>